<protein>
    <submittedName>
        <fullName evidence="1">Uncharacterized protein</fullName>
    </submittedName>
</protein>
<organism evidence="1 2">
    <name type="scientific">Labilibaculum antarcticum</name>
    <dbReference type="NCBI Taxonomy" id="1717717"/>
    <lineage>
        <taxon>Bacteria</taxon>
        <taxon>Pseudomonadati</taxon>
        <taxon>Bacteroidota</taxon>
        <taxon>Bacteroidia</taxon>
        <taxon>Marinilabiliales</taxon>
        <taxon>Marinifilaceae</taxon>
        <taxon>Labilibaculum</taxon>
    </lineage>
</organism>
<dbReference type="Gene3D" id="3.90.930.1">
    <property type="match status" value="1"/>
</dbReference>
<reference evidence="2" key="2">
    <citation type="journal article" date="2020" name="Antonie Van Leeuwenhoek">
        <title>Labilibaculum antarcticum sp. nov., a novel facultative anaerobic, psychrotorelant bacterium isolated from marine sediment of Antarctica.</title>
        <authorList>
            <person name="Watanabe M."/>
            <person name="Kojima H."/>
            <person name="Fukui M."/>
        </authorList>
    </citation>
    <scope>NUCLEOTIDE SEQUENCE [LARGE SCALE GENOMIC DNA]</scope>
    <source>
        <strain evidence="2">SPP2</strain>
    </source>
</reference>
<proteinExistence type="predicted"/>
<dbReference type="Pfam" id="PF07661">
    <property type="entry name" value="MORN_2"/>
    <property type="match status" value="3"/>
</dbReference>
<evidence type="ECO:0000313" key="1">
    <source>
        <dbReference type="EMBL" id="BAX81665.1"/>
    </source>
</evidence>
<dbReference type="KEGG" id="mbas:ALGA_3367"/>
<gene>
    <name evidence="1" type="ORF">ALGA_3367</name>
</gene>
<evidence type="ECO:0000313" key="2">
    <source>
        <dbReference type="Proteomes" id="UP000218267"/>
    </source>
</evidence>
<reference evidence="1 2" key="1">
    <citation type="journal article" date="2018" name="Mar. Genomics">
        <title>Complete genome sequence of Marinifilaceae bacterium strain SPP2, isolated from the Antarctic marine sediment.</title>
        <authorList>
            <person name="Watanabe M."/>
            <person name="Kojima H."/>
            <person name="Fukui M."/>
        </authorList>
    </citation>
    <scope>NUCLEOTIDE SEQUENCE [LARGE SCALE GENOMIC DNA]</scope>
    <source>
        <strain evidence="1 2">SPP2</strain>
    </source>
</reference>
<dbReference type="OrthoDB" id="659070at2"/>
<name>A0A1Y1CMT4_9BACT</name>
<dbReference type="EMBL" id="AP018042">
    <property type="protein sequence ID" value="BAX81665.1"/>
    <property type="molecule type" value="Genomic_DNA"/>
</dbReference>
<dbReference type="InterPro" id="IPR011652">
    <property type="entry name" value="MORN_2"/>
</dbReference>
<sequence>MLISDRYNMKNITPKYITVCICLFLFACNNHENKLQKVVTYHENGKVKSESFKLNNQRHGEYKSYYTNGCLEVRAYFKKGIQDSIQQYYNEDGIIMQTSNYRNGIVCGELLVYEMGKLSCKQSYIIRNDSSYLNQVIDYTENGKIDIERSNYFSLHSKKDTIKMGEVFSLDVKLEASYFNMNMLVIFGDFDTNYNKSTYTDTLWDRMDDQVDFKVHYTTTKYHEGENVLKGIIHDYISYYEDDSEQDILADVRPLFFEYVFYVKAK</sequence>
<dbReference type="Proteomes" id="UP000218267">
    <property type="component" value="Chromosome"/>
</dbReference>
<dbReference type="AlphaFoldDB" id="A0A1Y1CMT4"/>
<keyword evidence="2" id="KW-1185">Reference proteome</keyword>
<dbReference type="SUPFAM" id="SSF82185">
    <property type="entry name" value="Histone H3 K4-specific methyltransferase SET7/9 N-terminal domain"/>
    <property type="match status" value="1"/>
</dbReference>
<dbReference type="PROSITE" id="PS51257">
    <property type="entry name" value="PROKAR_LIPOPROTEIN"/>
    <property type="match status" value="1"/>
</dbReference>
<accession>A0A1Y1CMT4</accession>